<protein>
    <submittedName>
        <fullName evidence="2">DUF4173 domain-containing protein</fullName>
    </submittedName>
</protein>
<dbReference type="InterPro" id="IPR025291">
    <property type="entry name" value="DUF4153"/>
</dbReference>
<evidence type="ECO:0000313" key="3">
    <source>
        <dbReference type="Proteomes" id="UP000516439"/>
    </source>
</evidence>
<feature type="transmembrane region" description="Helical" evidence="1">
    <location>
        <begin position="149"/>
        <end position="169"/>
    </location>
</feature>
<reference evidence="2 3" key="1">
    <citation type="submission" date="2020-09" db="EMBL/GenBank/DDBJ databases">
        <title>Pedobacter sp. SW-16 isolated from soil near Yeocheon.</title>
        <authorList>
            <person name="Im H.S."/>
            <person name="Joung Y."/>
            <person name="Lee S.-S."/>
        </authorList>
    </citation>
    <scope>NUCLEOTIDE SEQUENCE [LARGE SCALE GENOMIC DNA]</scope>
    <source>
        <strain evidence="2 3">SW-16</strain>
    </source>
</reference>
<feature type="transmembrane region" description="Helical" evidence="1">
    <location>
        <begin position="80"/>
        <end position="101"/>
    </location>
</feature>
<accession>A0ABX6TJV3</accession>
<dbReference type="EMBL" id="CP061171">
    <property type="protein sequence ID" value="QNR85748.1"/>
    <property type="molecule type" value="Genomic_DNA"/>
</dbReference>
<feature type="transmembrane region" description="Helical" evidence="1">
    <location>
        <begin position="49"/>
        <end position="68"/>
    </location>
</feature>
<keyword evidence="1" id="KW-1133">Transmembrane helix</keyword>
<keyword evidence="3" id="KW-1185">Reference proteome</keyword>
<evidence type="ECO:0000313" key="2">
    <source>
        <dbReference type="EMBL" id="QNR85748.1"/>
    </source>
</evidence>
<gene>
    <name evidence="2" type="ORF">H9N25_04615</name>
</gene>
<organism evidence="2 3">
    <name type="scientific">Pedobacter riviphilus</name>
    <dbReference type="NCBI Taxonomy" id="2766984"/>
    <lineage>
        <taxon>Bacteria</taxon>
        <taxon>Pseudomonadati</taxon>
        <taxon>Bacteroidota</taxon>
        <taxon>Sphingobacteriia</taxon>
        <taxon>Sphingobacteriales</taxon>
        <taxon>Sphingobacteriaceae</taxon>
        <taxon>Pedobacter</taxon>
    </lineage>
</organism>
<proteinExistence type="predicted"/>
<keyword evidence="1" id="KW-0812">Transmembrane</keyword>
<feature type="transmembrane region" description="Helical" evidence="1">
    <location>
        <begin position="7"/>
        <end position="29"/>
    </location>
</feature>
<dbReference type="RefSeq" id="WP_190328098.1">
    <property type="nucleotide sequence ID" value="NZ_CP061171.1"/>
</dbReference>
<dbReference type="Proteomes" id="UP000516439">
    <property type="component" value="Chromosome"/>
</dbReference>
<sequence length="267" mass="30812">MALKTEYIIGIISFVSLNLLLLCINLIDISTLWFGYKPAGNFSSDLHDGTNALIFSIVLAMAVILYFFRGNLNFYNKSKILKTLAFTWMIQNFILIISVFIRDGYYIEFYGLTHKRIGVVVFALLCIIGLATVYIKVAKQKTLFYLFKVNGNIWFVLLLAFSLVNWDVFIAKYNLAQSDQVGIDVDYLLSLSDKTLPTLDKNRSKLHYTASKDLHGREIVTPETADFYTKKLDKRIGYFKENFKKVSWLSWNLQDWNTAEYFGVSKK</sequence>
<evidence type="ECO:0000256" key="1">
    <source>
        <dbReference type="SAM" id="Phobius"/>
    </source>
</evidence>
<feature type="transmembrane region" description="Helical" evidence="1">
    <location>
        <begin position="117"/>
        <end position="137"/>
    </location>
</feature>
<keyword evidence="1" id="KW-0472">Membrane</keyword>
<name>A0ABX6TJV3_9SPHI</name>
<dbReference type="Pfam" id="PF13687">
    <property type="entry name" value="DUF4153"/>
    <property type="match status" value="1"/>
</dbReference>